<dbReference type="Proteomes" id="UP000231279">
    <property type="component" value="Unassembled WGS sequence"/>
</dbReference>
<name>A0A2G9H915_9LAMI</name>
<dbReference type="EMBL" id="NKXS01002363">
    <property type="protein sequence ID" value="PIN14012.1"/>
    <property type="molecule type" value="Genomic_DNA"/>
</dbReference>
<sequence>MSIEESQYIKKWEKEKEYKIVNKCIAIKTTFIVICPAQVEGGVPFFLL</sequence>
<gene>
    <name evidence="1" type="ORF">CDL12_13359</name>
</gene>
<evidence type="ECO:0000313" key="2">
    <source>
        <dbReference type="Proteomes" id="UP000231279"/>
    </source>
</evidence>
<protein>
    <submittedName>
        <fullName evidence="1">Uncharacterized protein</fullName>
    </submittedName>
</protein>
<evidence type="ECO:0000313" key="1">
    <source>
        <dbReference type="EMBL" id="PIN14012.1"/>
    </source>
</evidence>
<reference evidence="2" key="1">
    <citation type="journal article" date="2018" name="Gigascience">
        <title>Genome assembly of the Pink Ipe (Handroanthus impetiginosus, Bignoniaceae), a highly valued, ecologically keystone Neotropical timber forest tree.</title>
        <authorList>
            <person name="Silva-Junior O.B."/>
            <person name="Grattapaglia D."/>
            <person name="Novaes E."/>
            <person name="Collevatti R.G."/>
        </authorList>
    </citation>
    <scope>NUCLEOTIDE SEQUENCE [LARGE SCALE GENOMIC DNA]</scope>
    <source>
        <strain evidence="2">cv. UFG-1</strain>
    </source>
</reference>
<comment type="caution">
    <text evidence="1">The sequence shown here is derived from an EMBL/GenBank/DDBJ whole genome shotgun (WGS) entry which is preliminary data.</text>
</comment>
<accession>A0A2G9H915</accession>
<organism evidence="1 2">
    <name type="scientific">Handroanthus impetiginosus</name>
    <dbReference type="NCBI Taxonomy" id="429701"/>
    <lineage>
        <taxon>Eukaryota</taxon>
        <taxon>Viridiplantae</taxon>
        <taxon>Streptophyta</taxon>
        <taxon>Embryophyta</taxon>
        <taxon>Tracheophyta</taxon>
        <taxon>Spermatophyta</taxon>
        <taxon>Magnoliopsida</taxon>
        <taxon>eudicotyledons</taxon>
        <taxon>Gunneridae</taxon>
        <taxon>Pentapetalae</taxon>
        <taxon>asterids</taxon>
        <taxon>lamiids</taxon>
        <taxon>Lamiales</taxon>
        <taxon>Bignoniaceae</taxon>
        <taxon>Crescentiina</taxon>
        <taxon>Tabebuia alliance</taxon>
        <taxon>Handroanthus</taxon>
    </lineage>
</organism>
<dbReference type="AlphaFoldDB" id="A0A2G9H915"/>
<proteinExistence type="predicted"/>
<keyword evidence="2" id="KW-1185">Reference proteome</keyword>